<dbReference type="AlphaFoldDB" id="A0A7V4XSI6"/>
<sequence length="73" mass="8305">MATMQNSYNPEIFRVIHPLNDAPEEKCTHEGLGPIAMTSSVRISLFVLRGYLILMTLMLIYRTLELAGMIHKL</sequence>
<keyword evidence="1" id="KW-0472">Membrane</keyword>
<keyword evidence="1" id="KW-0812">Transmembrane</keyword>
<reference evidence="2" key="1">
    <citation type="journal article" date="2020" name="mSystems">
        <title>Genome- and Community-Level Interaction Insights into Carbon Utilization and Element Cycling Functions of Hydrothermarchaeota in Hydrothermal Sediment.</title>
        <authorList>
            <person name="Zhou Z."/>
            <person name="Liu Y."/>
            <person name="Xu W."/>
            <person name="Pan J."/>
            <person name="Luo Z.H."/>
            <person name="Li M."/>
        </authorList>
    </citation>
    <scope>NUCLEOTIDE SEQUENCE [LARGE SCALE GENOMIC DNA]</scope>
    <source>
        <strain evidence="2">SpSt-855</strain>
    </source>
</reference>
<organism evidence="2">
    <name type="scientific">Acidobacterium capsulatum</name>
    <dbReference type="NCBI Taxonomy" id="33075"/>
    <lineage>
        <taxon>Bacteria</taxon>
        <taxon>Pseudomonadati</taxon>
        <taxon>Acidobacteriota</taxon>
        <taxon>Terriglobia</taxon>
        <taxon>Terriglobales</taxon>
        <taxon>Acidobacteriaceae</taxon>
        <taxon>Acidobacterium</taxon>
    </lineage>
</organism>
<dbReference type="EMBL" id="DTKL01000029">
    <property type="protein sequence ID" value="HGY94060.1"/>
    <property type="molecule type" value="Genomic_DNA"/>
</dbReference>
<evidence type="ECO:0000256" key="1">
    <source>
        <dbReference type="SAM" id="Phobius"/>
    </source>
</evidence>
<proteinExistence type="predicted"/>
<comment type="caution">
    <text evidence="2">The sequence shown here is derived from an EMBL/GenBank/DDBJ whole genome shotgun (WGS) entry which is preliminary data.</text>
</comment>
<evidence type="ECO:0000313" key="2">
    <source>
        <dbReference type="EMBL" id="HGY94060.1"/>
    </source>
</evidence>
<name>A0A7V4XSI6_9BACT</name>
<feature type="transmembrane region" description="Helical" evidence="1">
    <location>
        <begin position="43"/>
        <end position="64"/>
    </location>
</feature>
<gene>
    <name evidence="2" type="ORF">ENW50_05170</name>
</gene>
<protein>
    <submittedName>
        <fullName evidence="2">Uncharacterized protein</fullName>
    </submittedName>
</protein>
<keyword evidence="1" id="KW-1133">Transmembrane helix</keyword>
<accession>A0A7V4XSI6</accession>